<sequence length="44" mass="4993">MPRGPVNNERSGQMILEKRQRSPETTAIGRIFGREAGLIHWTSN</sequence>
<evidence type="ECO:0000313" key="2">
    <source>
        <dbReference type="EMBL" id="MCU6795075.1"/>
    </source>
</evidence>
<feature type="region of interest" description="Disordered" evidence="1">
    <location>
        <begin position="1"/>
        <end position="28"/>
    </location>
</feature>
<evidence type="ECO:0000256" key="1">
    <source>
        <dbReference type="SAM" id="MobiDB-lite"/>
    </source>
</evidence>
<name>A0ABT2UKB0_9BACL</name>
<organism evidence="2 3">
    <name type="scientific">Paenibacillus baimaensis</name>
    <dbReference type="NCBI Taxonomy" id="2982185"/>
    <lineage>
        <taxon>Bacteria</taxon>
        <taxon>Bacillati</taxon>
        <taxon>Bacillota</taxon>
        <taxon>Bacilli</taxon>
        <taxon>Bacillales</taxon>
        <taxon>Paenibacillaceae</taxon>
        <taxon>Paenibacillus</taxon>
    </lineage>
</organism>
<reference evidence="2 3" key="1">
    <citation type="submission" date="2022-09" db="EMBL/GenBank/DDBJ databases">
        <authorList>
            <person name="Han X.L."/>
            <person name="Wang Q."/>
            <person name="Lu T."/>
        </authorList>
    </citation>
    <scope>NUCLEOTIDE SEQUENCE [LARGE SCALE GENOMIC DNA]</scope>
    <source>
        <strain evidence="2 3">WQ 127069</strain>
    </source>
</reference>
<keyword evidence="3" id="KW-1185">Reference proteome</keyword>
<gene>
    <name evidence="2" type="ORF">OB236_23485</name>
</gene>
<evidence type="ECO:0000313" key="3">
    <source>
        <dbReference type="Proteomes" id="UP001652445"/>
    </source>
</evidence>
<accession>A0ABT2UKB0</accession>
<dbReference type="Proteomes" id="UP001652445">
    <property type="component" value="Unassembled WGS sequence"/>
</dbReference>
<proteinExistence type="predicted"/>
<protein>
    <submittedName>
        <fullName evidence="2">Uncharacterized protein</fullName>
    </submittedName>
</protein>
<dbReference type="EMBL" id="JAOQIO010000089">
    <property type="protein sequence ID" value="MCU6795075.1"/>
    <property type="molecule type" value="Genomic_DNA"/>
</dbReference>
<comment type="caution">
    <text evidence="2">The sequence shown here is derived from an EMBL/GenBank/DDBJ whole genome shotgun (WGS) entry which is preliminary data.</text>
</comment>